<feature type="chain" id="PRO_5002666503" description="OmpA-like domain-containing protein" evidence="2">
    <location>
        <begin position="28"/>
        <end position="263"/>
    </location>
</feature>
<dbReference type="HOGENOM" id="CLU_094177_0_0_10"/>
<dbReference type="Proteomes" id="UP000009049">
    <property type="component" value="Chromosome"/>
</dbReference>
<organism evidence="3 4">
    <name type="scientific">Robiginitalea biformata (strain ATCC BAA-864 / DSM 15991 / KCTC 12146 / HTCC2501)</name>
    <dbReference type="NCBI Taxonomy" id="313596"/>
    <lineage>
        <taxon>Bacteria</taxon>
        <taxon>Pseudomonadati</taxon>
        <taxon>Bacteroidota</taxon>
        <taxon>Flavobacteriia</taxon>
        <taxon>Flavobacteriales</taxon>
        <taxon>Flavobacteriaceae</taxon>
        <taxon>Robiginitalea</taxon>
    </lineage>
</organism>
<sequence>MENCTRTPKYFPLLLVMAMLVACSAMGQRRSELQAQIDTLESELMQVRRELAEAQAREKASLARADSYEKQVGELKEANATLLENLGSFAEVSNKNTSALNQALGSLQNKEQELRAMTETISRNDSSIIALLSDAKATLGPDAKLKVSGGGLVISGSLEQVFGSDTGTEITEDAGPWLQGISELLKSHPHLDVTVEGLSMIGDLALAARQGVSVMNALRDDYDIPADRLSARGRDGNFSEGVDILIHPGYREFYQQVKSQTKN</sequence>
<feature type="coiled-coil region" evidence="1">
    <location>
        <begin position="23"/>
        <end position="120"/>
    </location>
</feature>
<proteinExistence type="predicted"/>
<evidence type="ECO:0008006" key="5">
    <source>
        <dbReference type="Google" id="ProtNLM"/>
    </source>
</evidence>
<evidence type="ECO:0000256" key="2">
    <source>
        <dbReference type="SAM" id="SignalP"/>
    </source>
</evidence>
<protein>
    <recommendedName>
        <fullName evidence="5">OmpA-like domain-containing protein</fullName>
    </recommendedName>
</protein>
<name>A4CKZ4_ROBBH</name>
<evidence type="ECO:0000313" key="4">
    <source>
        <dbReference type="Proteomes" id="UP000009049"/>
    </source>
</evidence>
<dbReference type="STRING" id="313596.RB2501_14484"/>
<dbReference type="OrthoDB" id="1427661at2"/>
<dbReference type="eggNOG" id="COG1360">
    <property type="taxonomic scope" value="Bacteria"/>
</dbReference>
<reference evidence="3 4" key="1">
    <citation type="journal article" date="2009" name="J. Bacteriol.">
        <title>Complete genome sequence of Robiginitalea biformata HTCC2501.</title>
        <authorList>
            <person name="Oh H.M."/>
            <person name="Giovannoni S.J."/>
            <person name="Lee K."/>
            <person name="Ferriera S."/>
            <person name="Johnson J."/>
            <person name="Cho J.C."/>
        </authorList>
    </citation>
    <scope>NUCLEOTIDE SEQUENCE [LARGE SCALE GENOMIC DNA]</scope>
    <source>
        <strain evidence="4">ATCC BAA-864 / HTCC2501 / KCTC 12146</strain>
    </source>
</reference>
<keyword evidence="4" id="KW-1185">Reference proteome</keyword>
<keyword evidence="1" id="KW-0175">Coiled coil</keyword>
<keyword evidence="2" id="KW-0732">Signal</keyword>
<evidence type="ECO:0000256" key="1">
    <source>
        <dbReference type="SAM" id="Coils"/>
    </source>
</evidence>
<evidence type="ECO:0000313" key="3">
    <source>
        <dbReference type="EMBL" id="EAR15543.1"/>
    </source>
</evidence>
<feature type="signal peptide" evidence="2">
    <location>
        <begin position="1"/>
        <end position="27"/>
    </location>
</feature>
<dbReference type="SUPFAM" id="SSF103088">
    <property type="entry name" value="OmpA-like"/>
    <property type="match status" value="1"/>
</dbReference>
<gene>
    <name evidence="3" type="ordered locus">RB2501_14484</name>
</gene>
<dbReference type="AlphaFoldDB" id="A4CKZ4"/>
<dbReference type="PROSITE" id="PS51257">
    <property type="entry name" value="PROKAR_LIPOPROTEIN"/>
    <property type="match status" value="1"/>
</dbReference>
<accession>A4CKZ4</accession>
<dbReference type="KEGG" id="rbi:RB2501_14484"/>
<dbReference type="RefSeq" id="WP_015754859.1">
    <property type="nucleotide sequence ID" value="NC_013222.1"/>
</dbReference>
<dbReference type="InterPro" id="IPR036737">
    <property type="entry name" value="OmpA-like_sf"/>
</dbReference>
<dbReference type="EMBL" id="CP001712">
    <property type="protein sequence ID" value="EAR15543.1"/>
    <property type="molecule type" value="Genomic_DNA"/>
</dbReference>